<dbReference type="Gene3D" id="1.10.238.10">
    <property type="entry name" value="EF-hand"/>
    <property type="match status" value="1"/>
</dbReference>
<evidence type="ECO:0000256" key="7">
    <source>
        <dbReference type="SAM" id="MobiDB-lite"/>
    </source>
</evidence>
<keyword evidence="2 8" id="KW-0812">Transmembrane</keyword>
<reference evidence="10" key="1">
    <citation type="submission" date="2021-01" db="EMBL/GenBank/DDBJ databases">
        <authorList>
            <person name="Corre E."/>
            <person name="Pelletier E."/>
            <person name="Niang G."/>
            <person name="Scheremetjew M."/>
            <person name="Finn R."/>
            <person name="Kale V."/>
            <person name="Holt S."/>
            <person name="Cochrane G."/>
            <person name="Meng A."/>
            <person name="Brown T."/>
            <person name="Cohen L."/>
        </authorList>
    </citation>
    <scope>NUCLEOTIDE SEQUENCE</scope>
    <source>
        <strain evidence="10">CCMP3105</strain>
    </source>
</reference>
<feature type="compositionally biased region" description="Low complexity" evidence="7">
    <location>
        <begin position="441"/>
        <end position="453"/>
    </location>
</feature>
<keyword evidence="5 8" id="KW-0472">Membrane</keyword>
<dbReference type="Gene3D" id="1.10.287.70">
    <property type="match status" value="1"/>
</dbReference>
<dbReference type="InterPro" id="IPR011992">
    <property type="entry name" value="EF-hand-dom_pair"/>
</dbReference>
<dbReference type="EMBL" id="HBNR01036543">
    <property type="protein sequence ID" value="CAE4592878.1"/>
    <property type="molecule type" value="Transcribed_RNA"/>
</dbReference>
<feature type="coiled-coil region" evidence="6">
    <location>
        <begin position="325"/>
        <end position="352"/>
    </location>
</feature>
<evidence type="ECO:0000256" key="3">
    <source>
        <dbReference type="ARBA" id="ARBA00022837"/>
    </source>
</evidence>
<evidence type="ECO:0000313" key="10">
    <source>
        <dbReference type="EMBL" id="CAE4592878.1"/>
    </source>
</evidence>
<organism evidence="10">
    <name type="scientific">Alexandrium monilatum</name>
    <dbReference type="NCBI Taxonomy" id="311494"/>
    <lineage>
        <taxon>Eukaryota</taxon>
        <taxon>Sar</taxon>
        <taxon>Alveolata</taxon>
        <taxon>Dinophyceae</taxon>
        <taxon>Gonyaulacales</taxon>
        <taxon>Pyrocystaceae</taxon>
        <taxon>Alexandrium</taxon>
    </lineage>
</organism>
<feature type="region of interest" description="Disordered" evidence="7">
    <location>
        <begin position="39"/>
        <end position="58"/>
    </location>
</feature>
<dbReference type="PANTHER" id="PTHR10037">
    <property type="entry name" value="VOLTAGE-GATED CATION CHANNEL CALCIUM AND SODIUM"/>
    <property type="match status" value="1"/>
</dbReference>
<dbReference type="InterPro" id="IPR005821">
    <property type="entry name" value="Ion_trans_dom"/>
</dbReference>
<accession>A0A7S4QSQ4</accession>
<feature type="transmembrane region" description="Helical" evidence="8">
    <location>
        <begin position="148"/>
        <end position="169"/>
    </location>
</feature>
<dbReference type="GO" id="GO:0005509">
    <property type="term" value="F:calcium ion binding"/>
    <property type="evidence" value="ECO:0007669"/>
    <property type="project" value="InterPro"/>
</dbReference>
<dbReference type="InterPro" id="IPR002048">
    <property type="entry name" value="EF_hand_dom"/>
</dbReference>
<protein>
    <recommendedName>
        <fullName evidence="9">EF-hand domain-containing protein</fullName>
    </recommendedName>
</protein>
<keyword evidence="3" id="KW-0106">Calcium</keyword>
<evidence type="ECO:0000256" key="6">
    <source>
        <dbReference type="SAM" id="Coils"/>
    </source>
</evidence>
<evidence type="ECO:0000256" key="4">
    <source>
        <dbReference type="ARBA" id="ARBA00022989"/>
    </source>
</evidence>
<feature type="transmembrane region" description="Helical" evidence="8">
    <location>
        <begin position="293"/>
        <end position="313"/>
    </location>
</feature>
<dbReference type="InterPro" id="IPR027359">
    <property type="entry name" value="Volt_channel_dom_sf"/>
</dbReference>
<keyword evidence="6" id="KW-0175">Coiled coil</keyword>
<evidence type="ECO:0000256" key="8">
    <source>
        <dbReference type="SAM" id="Phobius"/>
    </source>
</evidence>
<dbReference type="PROSITE" id="PS00018">
    <property type="entry name" value="EF_HAND_1"/>
    <property type="match status" value="1"/>
</dbReference>
<dbReference type="SUPFAM" id="SSF81324">
    <property type="entry name" value="Voltage-gated potassium channels"/>
    <property type="match status" value="1"/>
</dbReference>
<dbReference type="GO" id="GO:0005248">
    <property type="term" value="F:voltage-gated sodium channel activity"/>
    <property type="evidence" value="ECO:0007669"/>
    <property type="project" value="TreeGrafter"/>
</dbReference>
<evidence type="ECO:0000256" key="5">
    <source>
        <dbReference type="ARBA" id="ARBA00023136"/>
    </source>
</evidence>
<evidence type="ECO:0000256" key="2">
    <source>
        <dbReference type="ARBA" id="ARBA00022692"/>
    </source>
</evidence>
<dbReference type="PROSITE" id="PS50222">
    <property type="entry name" value="EF_HAND_2"/>
    <property type="match status" value="1"/>
</dbReference>
<feature type="transmembrane region" description="Helical" evidence="8">
    <location>
        <begin position="75"/>
        <end position="92"/>
    </location>
</feature>
<proteinExistence type="predicted"/>
<dbReference type="AlphaFoldDB" id="A0A7S4QSQ4"/>
<dbReference type="Gene3D" id="1.20.120.350">
    <property type="entry name" value="Voltage-gated potassium channels. Chain C"/>
    <property type="match status" value="1"/>
</dbReference>
<dbReference type="SUPFAM" id="SSF47473">
    <property type="entry name" value="EF-hand"/>
    <property type="match status" value="1"/>
</dbReference>
<dbReference type="GO" id="GO:0001518">
    <property type="term" value="C:voltage-gated sodium channel complex"/>
    <property type="evidence" value="ECO:0007669"/>
    <property type="project" value="TreeGrafter"/>
</dbReference>
<dbReference type="PANTHER" id="PTHR10037:SF62">
    <property type="entry name" value="SODIUM CHANNEL PROTEIN 60E"/>
    <property type="match status" value="1"/>
</dbReference>
<evidence type="ECO:0000256" key="1">
    <source>
        <dbReference type="ARBA" id="ARBA00004141"/>
    </source>
</evidence>
<dbReference type="InterPro" id="IPR018247">
    <property type="entry name" value="EF_Hand_1_Ca_BS"/>
</dbReference>
<feature type="transmembrane region" description="Helical" evidence="8">
    <location>
        <begin position="112"/>
        <end position="141"/>
    </location>
</feature>
<dbReference type="Pfam" id="PF00520">
    <property type="entry name" value="Ion_trans"/>
    <property type="match status" value="1"/>
</dbReference>
<feature type="region of interest" description="Disordered" evidence="7">
    <location>
        <begin position="437"/>
        <end position="479"/>
    </location>
</feature>
<gene>
    <name evidence="10" type="ORF">AMON00008_LOCUS25148</name>
</gene>
<dbReference type="InterPro" id="IPR043203">
    <property type="entry name" value="VGCC_Ca_Na"/>
</dbReference>
<comment type="subcellular location">
    <subcellularLocation>
        <location evidence="1">Membrane</location>
        <topology evidence="1">Multi-pass membrane protein</topology>
    </subcellularLocation>
</comment>
<sequence length="512" mass="56979">MASSPGGGSVVPLRPWALDPYSARSTLSGEGTARSVCSRGSEASLARRSDGSTAGAESEEGCVGHAEKVVHSDNFSLAVACLICLNTFVLVLECDHPVWKLPLGGHHYVSVWFVTNAMFLMCFLAELALRIAAFGCAGFFLDRKEWAWNLFDFFIVACGVLDAVEFLFIGHSHGGIFLVLRGLRLLRVLRVVRIFRSFKKLRALIRGLVESFQSVLWIALFLGVVIFISAIFTTEVLGKRADDWPEDERPDVEMYWGSVQGSALTLFQFLTLDDWKDVYVQVVAVKPWMRLFFVPYIMFAAFVMMSALTGVMAEHMDQVRTDEEEEEKVQRLEDFEAAMEALEEAFNEEAADVEGEALVSREAFPNLLASGPVAAELEAVGMEVSEKEASDLFEFFDSSGEGLISWEEFLQAMDDIHRGLTAKQVLKLAHAFRQATRQETAKAAGPPGATASTPDRDHWSKEAQRRLQEAEGRSERLDTSLDALEAQVHRLMEKFEGMRQRPHRRAVGPCGC</sequence>
<evidence type="ECO:0000259" key="9">
    <source>
        <dbReference type="PROSITE" id="PS50222"/>
    </source>
</evidence>
<feature type="transmembrane region" description="Helical" evidence="8">
    <location>
        <begin position="215"/>
        <end position="234"/>
    </location>
</feature>
<name>A0A7S4QSQ4_9DINO</name>
<feature type="compositionally biased region" description="Basic and acidic residues" evidence="7">
    <location>
        <begin position="454"/>
        <end position="479"/>
    </location>
</feature>
<keyword evidence="4 8" id="KW-1133">Transmembrane helix</keyword>
<feature type="domain" description="EF-hand" evidence="9">
    <location>
        <begin position="384"/>
        <end position="419"/>
    </location>
</feature>